<reference evidence="1 2" key="1">
    <citation type="submission" date="2024-09" db="EMBL/GenBank/DDBJ databases">
        <title>Chromosome-scale assembly of Riccia sorocarpa.</title>
        <authorList>
            <person name="Paukszto L."/>
        </authorList>
    </citation>
    <scope>NUCLEOTIDE SEQUENCE [LARGE SCALE GENOMIC DNA]</scope>
    <source>
        <strain evidence="1">LP-2024</strain>
        <tissue evidence="1">Aerial parts of the thallus</tissue>
    </source>
</reference>
<dbReference type="Proteomes" id="UP001633002">
    <property type="component" value="Unassembled WGS sequence"/>
</dbReference>
<name>A0ABD3GDC8_9MARC</name>
<proteinExistence type="predicted"/>
<gene>
    <name evidence="1" type="ORF">R1sor_026535</name>
</gene>
<comment type="caution">
    <text evidence="1">The sequence shown here is derived from an EMBL/GenBank/DDBJ whole genome shotgun (WGS) entry which is preliminary data.</text>
</comment>
<sequence length="83" mass="9718">MEQLIDHVMRMIKFPPDNATYENFIKAAEGLTNVFLRFLVLIDDNPYLVRKARHCGTSQGFSVVQQQRLIEHYSILVLEKPRN</sequence>
<dbReference type="AlphaFoldDB" id="A0ABD3GDC8"/>
<accession>A0ABD3GDC8</accession>
<protein>
    <submittedName>
        <fullName evidence="1">Uncharacterized protein</fullName>
    </submittedName>
</protein>
<keyword evidence="2" id="KW-1185">Reference proteome</keyword>
<evidence type="ECO:0000313" key="2">
    <source>
        <dbReference type="Proteomes" id="UP001633002"/>
    </source>
</evidence>
<organism evidence="1 2">
    <name type="scientific">Riccia sorocarpa</name>
    <dbReference type="NCBI Taxonomy" id="122646"/>
    <lineage>
        <taxon>Eukaryota</taxon>
        <taxon>Viridiplantae</taxon>
        <taxon>Streptophyta</taxon>
        <taxon>Embryophyta</taxon>
        <taxon>Marchantiophyta</taxon>
        <taxon>Marchantiopsida</taxon>
        <taxon>Marchantiidae</taxon>
        <taxon>Marchantiales</taxon>
        <taxon>Ricciaceae</taxon>
        <taxon>Riccia</taxon>
    </lineage>
</organism>
<evidence type="ECO:0000313" key="1">
    <source>
        <dbReference type="EMBL" id="KAL3676587.1"/>
    </source>
</evidence>
<dbReference type="EMBL" id="JBJQOH010000008">
    <property type="protein sequence ID" value="KAL3676587.1"/>
    <property type="molecule type" value="Genomic_DNA"/>
</dbReference>